<comment type="caution">
    <text evidence="1">The sequence shown here is derived from an EMBL/GenBank/DDBJ whole genome shotgun (WGS) entry which is preliminary data.</text>
</comment>
<keyword evidence="2" id="KW-1185">Reference proteome</keyword>
<name>A0AAE1MLL3_9FABA</name>
<evidence type="ECO:0000313" key="2">
    <source>
        <dbReference type="Proteomes" id="UP001293593"/>
    </source>
</evidence>
<dbReference type="EMBL" id="JAWXYG010000006">
    <property type="protein sequence ID" value="KAK4269949.1"/>
    <property type="molecule type" value="Genomic_DNA"/>
</dbReference>
<dbReference type="Proteomes" id="UP001293593">
    <property type="component" value="Unassembled WGS sequence"/>
</dbReference>
<sequence>MSSSSVSCSVYALLSVISSVHHLFPFLSFHGVRSSLQLQSAQRLSKPQGHLREDMFGMMVEASSCV</sequence>
<reference evidence="1" key="1">
    <citation type="submission" date="2023-10" db="EMBL/GenBank/DDBJ databases">
        <title>Chromosome-level genome of the transformable northern wattle, Acacia crassicarpa.</title>
        <authorList>
            <person name="Massaro I."/>
            <person name="Sinha N.R."/>
            <person name="Poethig S."/>
            <person name="Leichty A.R."/>
        </authorList>
    </citation>
    <scope>NUCLEOTIDE SEQUENCE</scope>
    <source>
        <strain evidence="1">Acra3RX</strain>
        <tissue evidence="1">Leaf</tissue>
    </source>
</reference>
<dbReference type="AlphaFoldDB" id="A0AAE1MLL3"/>
<organism evidence="1 2">
    <name type="scientific">Acacia crassicarpa</name>
    <name type="common">northern wattle</name>
    <dbReference type="NCBI Taxonomy" id="499986"/>
    <lineage>
        <taxon>Eukaryota</taxon>
        <taxon>Viridiplantae</taxon>
        <taxon>Streptophyta</taxon>
        <taxon>Embryophyta</taxon>
        <taxon>Tracheophyta</taxon>
        <taxon>Spermatophyta</taxon>
        <taxon>Magnoliopsida</taxon>
        <taxon>eudicotyledons</taxon>
        <taxon>Gunneridae</taxon>
        <taxon>Pentapetalae</taxon>
        <taxon>rosids</taxon>
        <taxon>fabids</taxon>
        <taxon>Fabales</taxon>
        <taxon>Fabaceae</taxon>
        <taxon>Caesalpinioideae</taxon>
        <taxon>mimosoid clade</taxon>
        <taxon>Acacieae</taxon>
        <taxon>Acacia</taxon>
    </lineage>
</organism>
<evidence type="ECO:0000313" key="1">
    <source>
        <dbReference type="EMBL" id="KAK4269949.1"/>
    </source>
</evidence>
<proteinExistence type="predicted"/>
<gene>
    <name evidence="1" type="ORF">QN277_023041</name>
</gene>
<accession>A0AAE1MLL3</accession>
<protein>
    <submittedName>
        <fullName evidence="1">Uncharacterized protein</fullName>
    </submittedName>
</protein>